<comment type="caution">
    <text evidence="8">The sequence shown here is derived from an EMBL/GenBank/DDBJ whole genome shotgun (WGS) entry which is preliminary data.</text>
</comment>
<keyword evidence="3 6" id="KW-0560">Oxidoreductase</keyword>
<evidence type="ECO:0000256" key="7">
    <source>
        <dbReference type="SAM" id="Phobius"/>
    </source>
</evidence>
<dbReference type="EMBL" id="JACAZH010000029">
    <property type="protein sequence ID" value="KAF7340802.1"/>
    <property type="molecule type" value="Genomic_DNA"/>
</dbReference>
<dbReference type="Proteomes" id="UP000623467">
    <property type="component" value="Unassembled WGS sequence"/>
</dbReference>
<evidence type="ECO:0000256" key="4">
    <source>
        <dbReference type="ARBA" id="ARBA00023004"/>
    </source>
</evidence>
<keyword evidence="6" id="KW-0503">Monooxygenase</keyword>
<dbReference type="Pfam" id="PF00067">
    <property type="entry name" value="p450"/>
    <property type="match status" value="1"/>
</dbReference>
<feature type="binding site" description="axial binding residue" evidence="5">
    <location>
        <position position="447"/>
    </location>
    <ligand>
        <name>heme</name>
        <dbReference type="ChEBI" id="CHEBI:30413"/>
    </ligand>
    <ligandPart>
        <name>Fe</name>
        <dbReference type="ChEBI" id="CHEBI:18248"/>
    </ligandPart>
</feature>
<dbReference type="PRINTS" id="PR00385">
    <property type="entry name" value="P450"/>
</dbReference>
<reference evidence="8" key="1">
    <citation type="submission" date="2020-05" db="EMBL/GenBank/DDBJ databases">
        <title>Mycena genomes resolve the evolution of fungal bioluminescence.</title>
        <authorList>
            <person name="Tsai I.J."/>
        </authorList>
    </citation>
    <scope>NUCLEOTIDE SEQUENCE</scope>
    <source>
        <strain evidence="8">160909Yilan</strain>
    </source>
</reference>
<dbReference type="AlphaFoldDB" id="A0A8H6XGV1"/>
<dbReference type="SUPFAM" id="SSF48264">
    <property type="entry name" value="Cytochrome P450"/>
    <property type="match status" value="1"/>
</dbReference>
<evidence type="ECO:0000256" key="5">
    <source>
        <dbReference type="PIRSR" id="PIRSR602401-1"/>
    </source>
</evidence>
<dbReference type="GO" id="GO:0020037">
    <property type="term" value="F:heme binding"/>
    <property type="evidence" value="ECO:0007669"/>
    <property type="project" value="InterPro"/>
</dbReference>
<evidence type="ECO:0000256" key="6">
    <source>
        <dbReference type="RuleBase" id="RU000461"/>
    </source>
</evidence>
<dbReference type="PANTHER" id="PTHR24296">
    <property type="entry name" value="CYTOCHROME P450"/>
    <property type="match status" value="1"/>
</dbReference>
<keyword evidence="7" id="KW-1133">Transmembrane helix</keyword>
<sequence>MLYLIITALVLVGVLCVAYPDRWLLTSPRHDLPGPKGLPILGNLVQFYPWRAKAVQWMEHILPQYGDLVTLTMPPWGRAIIIGRPEWLAHVKSVDMTRYTRGVHEVAVFTEFPGRKTPVASDGPQWRHYRRTMAPIFTVKSFSSHVQPAMNKVMRTVCALLTNVAKSGTIIDWNDVSGRIALSIFCMSSLSLETGVLRDDPACLEDSDKLRDALVVLNTLSSRRLMNPFWRWTEKLTGADKRFKKARAYIRNLISDIVSRREASPSGDLSLDYVSALLEDPEYNDPILVRDTLVTLLFAGRDNTQNALAWAMHALLQQPDWMAKMTAEAEKLNEEDGALPYSRLGEYHIHQAVFYEVVRLWPGLPKNLRRAISDDVLPSIPQSNLPEVKINAGDYILWSDYYMMRHPDIWGNNASVFNPGRHLDSDGHFVKPKAPNFNAFGAGPRLCPAAQLVTYEFVACWSILLTNFSFLARYKEHPKMMEAFTPALDRPLQIQINKKTLDNRLPAH</sequence>
<evidence type="ECO:0000256" key="3">
    <source>
        <dbReference type="ARBA" id="ARBA00023002"/>
    </source>
</evidence>
<comment type="cofactor">
    <cofactor evidence="5">
        <name>heme</name>
        <dbReference type="ChEBI" id="CHEBI:30413"/>
    </cofactor>
</comment>
<protein>
    <submittedName>
        <fullName evidence="8">Cytochrome P450</fullName>
    </submittedName>
</protein>
<evidence type="ECO:0000313" key="9">
    <source>
        <dbReference type="Proteomes" id="UP000623467"/>
    </source>
</evidence>
<dbReference type="GO" id="GO:0005506">
    <property type="term" value="F:iron ion binding"/>
    <property type="evidence" value="ECO:0007669"/>
    <property type="project" value="InterPro"/>
</dbReference>
<accession>A0A8H6XGV1</accession>
<dbReference type="InterPro" id="IPR017972">
    <property type="entry name" value="Cyt_P450_CS"/>
</dbReference>
<organism evidence="8 9">
    <name type="scientific">Mycena sanguinolenta</name>
    <dbReference type="NCBI Taxonomy" id="230812"/>
    <lineage>
        <taxon>Eukaryota</taxon>
        <taxon>Fungi</taxon>
        <taxon>Dikarya</taxon>
        <taxon>Basidiomycota</taxon>
        <taxon>Agaricomycotina</taxon>
        <taxon>Agaricomycetes</taxon>
        <taxon>Agaricomycetidae</taxon>
        <taxon>Agaricales</taxon>
        <taxon>Marasmiineae</taxon>
        <taxon>Mycenaceae</taxon>
        <taxon>Mycena</taxon>
    </lineage>
</organism>
<keyword evidence="2 5" id="KW-0479">Metal-binding</keyword>
<dbReference type="InterPro" id="IPR002401">
    <property type="entry name" value="Cyt_P450_E_grp-I"/>
</dbReference>
<proteinExistence type="inferred from homology"/>
<keyword evidence="4 5" id="KW-0408">Iron</keyword>
<evidence type="ECO:0000256" key="1">
    <source>
        <dbReference type="ARBA" id="ARBA00010617"/>
    </source>
</evidence>
<gene>
    <name evidence="8" type="ORF">MSAN_02109300</name>
</gene>
<dbReference type="PROSITE" id="PS00086">
    <property type="entry name" value="CYTOCHROME_P450"/>
    <property type="match status" value="1"/>
</dbReference>
<evidence type="ECO:0000256" key="2">
    <source>
        <dbReference type="ARBA" id="ARBA00022723"/>
    </source>
</evidence>
<dbReference type="InterPro" id="IPR001128">
    <property type="entry name" value="Cyt_P450"/>
</dbReference>
<keyword evidence="7" id="KW-0472">Membrane</keyword>
<keyword evidence="7" id="KW-0812">Transmembrane</keyword>
<keyword evidence="9" id="KW-1185">Reference proteome</keyword>
<keyword evidence="5 6" id="KW-0349">Heme</keyword>
<name>A0A8H6XGV1_9AGAR</name>
<evidence type="ECO:0000313" key="8">
    <source>
        <dbReference type="EMBL" id="KAF7340802.1"/>
    </source>
</evidence>
<dbReference type="GO" id="GO:0016705">
    <property type="term" value="F:oxidoreductase activity, acting on paired donors, with incorporation or reduction of molecular oxygen"/>
    <property type="evidence" value="ECO:0007669"/>
    <property type="project" value="InterPro"/>
</dbReference>
<dbReference type="Gene3D" id="1.10.630.10">
    <property type="entry name" value="Cytochrome P450"/>
    <property type="match status" value="1"/>
</dbReference>
<dbReference type="InterPro" id="IPR036396">
    <property type="entry name" value="Cyt_P450_sf"/>
</dbReference>
<dbReference type="GO" id="GO:0004497">
    <property type="term" value="F:monooxygenase activity"/>
    <property type="evidence" value="ECO:0007669"/>
    <property type="project" value="UniProtKB-KW"/>
</dbReference>
<dbReference type="PRINTS" id="PR00463">
    <property type="entry name" value="EP450I"/>
</dbReference>
<dbReference type="GO" id="GO:0006629">
    <property type="term" value="P:lipid metabolic process"/>
    <property type="evidence" value="ECO:0007669"/>
    <property type="project" value="UniProtKB-ARBA"/>
</dbReference>
<dbReference type="OrthoDB" id="1470350at2759"/>
<comment type="similarity">
    <text evidence="1 6">Belongs to the cytochrome P450 family.</text>
</comment>
<feature type="transmembrane region" description="Helical" evidence="7">
    <location>
        <begin position="452"/>
        <end position="472"/>
    </location>
</feature>